<keyword evidence="1" id="KW-0175">Coiled coil</keyword>
<dbReference type="EMBL" id="M32807">
    <property type="protein sequence ID" value="AAA29257.1"/>
    <property type="molecule type" value="Genomic_DNA"/>
</dbReference>
<evidence type="ECO:0000256" key="1">
    <source>
        <dbReference type="SAM" id="Coils"/>
    </source>
</evidence>
<evidence type="ECO:0000313" key="2">
    <source>
        <dbReference type="EMBL" id="AAA29257.1"/>
    </source>
</evidence>
<feature type="non-terminal residue" evidence="2">
    <location>
        <position position="278"/>
    </location>
</feature>
<dbReference type="AlphaFoldDB" id="Q25254"/>
<proteinExistence type="predicted"/>
<accession>Q25254</accession>
<feature type="non-terminal residue" evidence="2">
    <location>
        <position position="1"/>
    </location>
</feature>
<feature type="coiled-coil region" evidence="1">
    <location>
        <begin position="208"/>
        <end position="242"/>
    </location>
</feature>
<sequence length="278" mass="29891">ELGFPVLVLNTLQVACKRSRSVTTCDSSYAQTEALLRAAAAGPFPRLSAQSSRALPAAFSGASAMRPEATSPCARHAPRAPRSTAAAKALVEQDRETTRATLEERLRIAEARRAELAIELDATAAAKASMEHDRESTRATLEERLRIAEVRGATGKSARGHCCCKSVVGAGPRENEGGSGGSSCGAGEQTGGHCCCEDVGGQDRERTRAAIEEQLRLAEVRAAELASQLEATAAAKALLEQDRERTRAALEGALRSWRESWRPLLLPRRRWNRTGKEF</sequence>
<name>Q25254_LEIDO</name>
<reference evidence="2" key="1">
    <citation type="submission" date="1990-05" db="EMBL/GenBank/DDBJ databases">
        <title>Sequence of a cloned Leishmania chagasi genomic DNA fragment that encodes a myosin-like protein.</title>
        <authorList>
            <person name="Bhat K.S."/>
        </authorList>
    </citation>
    <scope>NUCLEOTIDE SEQUENCE</scope>
</reference>
<organism evidence="2">
    <name type="scientific">Leishmania donovani</name>
    <dbReference type="NCBI Taxonomy" id="5661"/>
    <lineage>
        <taxon>Eukaryota</taxon>
        <taxon>Discoba</taxon>
        <taxon>Euglenozoa</taxon>
        <taxon>Kinetoplastea</taxon>
        <taxon>Metakinetoplastina</taxon>
        <taxon>Trypanosomatida</taxon>
        <taxon>Trypanosomatidae</taxon>
        <taxon>Leishmaniinae</taxon>
        <taxon>Leishmania</taxon>
    </lineage>
</organism>
<protein>
    <submittedName>
        <fullName evidence="2">L.chagasi myosin-like protein</fullName>
    </submittedName>
</protein>